<gene>
    <name evidence="7" type="primary">udg</name>
    <name evidence="7" type="ordered locus">BDGL_002985</name>
</gene>
<dbReference type="SMART" id="SM00984">
    <property type="entry name" value="UDPG_MGDP_dh_C"/>
    <property type="match status" value="1"/>
</dbReference>
<dbReference type="RefSeq" id="YP_004997253.1">
    <property type="nucleotide sequence ID" value="NC_016603.1"/>
</dbReference>
<dbReference type="NCBIfam" id="TIGR03026">
    <property type="entry name" value="NDP-sugDHase"/>
    <property type="match status" value="1"/>
</dbReference>
<reference evidence="7 8" key="2">
    <citation type="journal article" date="2011" name="J. Bacteriol.">
        <title>Genome sequence of Acinetobacter calcoaceticus PHEA-2, isolated from industry wastewater.</title>
        <authorList>
            <person name="Zhan Y."/>
            <person name="Yan Y."/>
            <person name="Zhang W."/>
            <person name="Yu H."/>
            <person name="Chen M."/>
            <person name="Lu W."/>
            <person name="Ping S."/>
            <person name="Peng Z."/>
            <person name="Yuan M."/>
            <person name="Zhou Z."/>
            <person name="Elmerich C."/>
            <person name="Lin M."/>
        </authorList>
    </citation>
    <scope>NUCLEOTIDE SEQUENCE [LARGE SCALE GENOMIC DNA]</scope>
    <source>
        <strain evidence="7 8">PHEA-2</strain>
    </source>
</reference>
<dbReference type="GO" id="GO:0051287">
    <property type="term" value="F:NAD binding"/>
    <property type="evidence" value="ECO:0007669"/>
    <property type="project" value="InterPro"/>
</dbReference>
<evidence type="ECO:0000256" key="5">
    <source>
        <dbReference type="PIRSR" id="PIRSR500134-3"/>
    </source>
</evidence>
<keyword evidence="2 3" id="KW-0560">Oxidoreductase</keyword>
<dbReference type="InterPro" id="IPR014026">
    <property type="entry name" value="UDP-Glc/GDP-Man_DH_dimer"/>
</dbReference>
<dbReference type="STRING" id="871585.BDGL_002985"/>
<dbReference type="eggNOG" id="COG1004">
    <property type="taxonomic scope" value="Bacteria"/>
</dbReference>
<dbReference type="SUPFAM" id="SSF48179">
    <property type="entry name" value="6-phosphogluconate dehydrogenase C-terminal domain-like"/>
    <property type="match status" value="1"/>
</dbReference>
<dbReference type="HOGENOM" id="CLU_023810_1_2_6"/>
<keyword evidence="3 5" id="KW-0520">NAD</keyword>
<dbReference type="PIRSF" id="PIRSF000124">
    <property type="entry name" value="UDPglc_GDPman_dh"/>
    <property type="match status" value="1"/>
</dbReference>
<dbReference type="KEGG" id="acc:BDGL_002985"/>
<dbReference type="GO" id="GO:0000271">
    <property type="term" value="P:polysaccharide biosynthetic process"/>
    <property type="evidence" value="ECO:0007669"/>
    <property type="project" value="InterPro"/>
</dbReference>
<evidence type="ECO:0000256" key="4">
    <source>
        <dbReference type="PIRSR" id="PIRSR500134-2"/>
    </source>
</evidence>
<feature type="binding site" evidence="4">
    <location>
        <position position="243"/>
    </location>
    <ligand>
        <name>substrate</name>
    </ligand>
</feature>
<organism evidence="7 8">
    <name type="scientific">Acinetobacter pittii (strain PHEA-2)</name>
    <dbReference type="NCBI Taxonomy" id="871585"/>
    <lineage>
        <taxon>Bacteria</taxon>
        <taxon>Pseudomonadati</taxon>
        <taxon>Pseudomonadota</taxon>
        <taxon>Gammaproteobacteria</taxon>
        <taxon>Moraxellales</taxon>
        <taxon>Moraxellaceae</taxon>
        <taxon>Acinetobacter</taxon>
        <taxon>Acinetobacter calcoaceticus/baumannii complex</taxon>
    </lineage>
</organism>
<dbReference type="Pfam" id="PF00984">
    <property type="entry name" value="UDPG_MGDP_dh"/>
    <property type="match status" value="1"/>
</dbReference>
<feature type="binding site" evidence="4">
    <location>
        <position position="307"/>
    </location>
    <ligand>
        <name>substrate</name>
    </ligand>
</feature>
<dbReference type="Gene3D" id="1.20.5.100">
    <property type="entry name" value="Cytochrome c1, transmembrane anchor, C-terminal"/>
    <property type="match status" value="1"/>
</dbReference>
<dbReference type="InterPro" id="IPR036220">
    <property type="entry name" value="UDP-Glc/GDP-Man_DH_C_sf"/>
</dbReference>
<sequence length="420" mass="47216">MKIAVFGTTLHAGVMAALLAEYGNQIYWCTSVTCEENISVLSYQDQEVNNYLNKQRRSGFLQESPFSAIPLDVEVYLFCFSPTQIQLALNTVEKLSQRPIVHPRLMVNGSTFGLHGTDQLKQYLPKDEWVYFPDVIQEGNAINSVLNVKHVIVGVESNHARDTMQELLRPFFRFSYQYLFMPILDAEFTKLSISGMLATRISYMNDLAMVAEKLGIDIANVKHGIAADTRIGAAYLSAGVGFGGENFSHDILTLSSTVSGTGAKSRLLEQVWAINEQQKEILFRKLWNYYHCNLNGKTVAIWGASFKENTSSIHNSPIHILLAALWAQGVTVRLHDPQALDEIAATYGDRKDLVLCTDQYEAARDAHALCLVTAWKQYWSPDFKQLQQMMQHPLILDGRNIYDPAYVKAKGFAYEGVGRL</sequence>
<evidence type="ECO:0000256" key="1">
    <source>
        <dbReference type="ARBA" id="ARBA00015132"/>
    </source>
</evidence>
<evidence type="ECO:0000313" key="8">
    <source>
        <dbReference type="Proteomes" id="UP000007477"/>
    </source>
</evidence>
<dbReference type="GeneID" id="11637632"/>
<evidence type="ECO:0000259" key="6">
    <source>
        <dbReference type="SMART" id="SM00984"/>
    </source>
</evidence>
<accession>F0KIS1</accession>
<dbReference type="Pfam" id="PF03720">
    <property type="entry name" value="UDPG_MGDP_dh_C"/>
    <property type="match status" value="1"/>
</dbReference>
<dbReference type="EMBL" id="CP002177">
    <property type="protein sequence ID" value="ADY83571.1"/>
    <property type="molecule type" value="Genomic_DNA"/>
</dbReference>
<evidence type="ECO:0000313" key="7">
    <source>
        <dbReference type="EMBL" id="ADY83571.1"/>
    </source>
</evidence>
<comment type="similarity">
    <text evidence="3">Belongs to the UDP-glucose/GDP-mannose dehydrogenase family.</text>
</comment>
<dbReference type="GO" id="GO:0003979">
    <property type="term" value="F:UDP-glucose 6-dehydrogenase activity"/>
    <property type="evidence" value="ECO:0007669"/>
    <property type="project" value="UniProtKB-EC"/>
</dbReference>
<dbReference type="SUPFAM" id="SSF51735">
    <property type="entry name" value="NAD(P)-binding Rossmann-fold domains"/>
    <property type="match status" value="1"/>
</dbReference>
<dbReference type="RefSeq" id="WP_014208057.1">
    <property type="nucleotide sequence ID" value="NC_016603.1"/>
</dbReference>
<evidence type="ECO:0000256" key="2">
    <source>
        <dbReference type="ARBA" id="ARBA00023002"/>
    </source>
</evidence>
<dbReference type="InterPro" id="IPR017476">
    <property type="entry name" value="UDP-Glc/GDP-Man"/>
</dbReference>
<reference key="1">
    <citation type="submission" date="2010-08" db="EMBL/GenBank/DDBJ databases">
        <title>The genome sequence of a nonpathogenic wastewater-adapted bacterium Acinetobacter calcoaceticus PHEA-2 and comparative genomics insights into environmental adaptation.</title>
        <authorList>
            <person name="Zhan Y."/>
            <person name="Yan Y."/>
            <person name="Zhang W."/>
            <person name="Chen M."/>
            <person name="Ping S."/>
            <person name="Lu W."/>
            <person name="Lin M."/>
        </authorList>
    </citation>
    <scope>NUCLEOTIDE SEQUENCE</scope>
    <source>
        <strain>PHEA-2</strain>
    </source>
</reference>
<dbReference type="InterPro" id="IPR008927">
    <property type="entry name" value="6-PGluconate_DH-like_C_sf"/>
</dbReference>
<dbReference type="PATRIC" id="fig|871585.3.peg.2984"/>
<name>F0KIS1_ACIP2</name>
<dbReference type="Proteomes" id="UP000007477">
    <property type="component" value="Chromosome"/>
</dbReference>
<dbReference type="InterPro" id="IPR036291">
    <property type="entry name" value="NAD(P)-bd_dom_sf"/>
</dbReference>
<comment type="catalytic activity">
    <reaction evidence="3">
        <text>UDP-alpha-D-glucose + 2 NAD(+) + H2O = UDP-alpha-D-glucuronate + 2 NADH + 3 H(+)</text>
        <dbReference type="Rhea" id="RHEA:23596"/>
        <dbReference type="ChEBI" id="CHEBI:15377"/>
        <dbReference type="ChEBI" id="CHEBI:15378"/>
        <dbReference type="ChEBI" id="CHEBI:57540"/>
        <dbReference type="ChEBI" id="CHEBI:57945"/>
        <dbReference type="ChEBI" id="CHEBI:58052"/>
        <dbReference type="ChEBI" id="CHEBI:58885"/>
        <dbReference type="EC" id="1.1.1.22"/>
    </reaction>
</comment>
<evidence type="ECO:0000256" key="3">
    <source>
        <dbReference type="PIRNR" id="PIRNR000124"/>
    </source>
</evidence>
<dbReference type="PIRSF" id="PIRSF500134">
    <property type="entry name" value="UDPglc_DH_bac"/>
    <property type="match status" value="1"/>
</dbReference>
<feature type="binding site" evidence="4">
    <location>
        <position position="190"/>
    </location>
    <ligand>
        <name>substrate</name>
    </ligand>
</feature>
<dbReference type="Gene3D" id="3.40.50.720">
    <property type="entry name" value="NAD(P)-binding Rossmann-like Domain"/>
    <property type="match status" value="2"/>
</dbReference>
<protein>
    <recommendedName>
        <fullName evidence="1 3">UDP-glucose 6-dehydrogenase</fullName>
        <ecNumber evidence="3">1.1.1.22</ecNumber>
    </recommendedName>
</protein>
<dbReference type="SUPFAM" id="SSF52413">
    <property type="entry name" value="UDP-glucose/GDP-mannose dehydrogenase C-terminal domain"/>
    <property type="match status" value="1"/>
</dbReference>
<dbReference type="OrthoDB" id="9803238at2"/>
<proteinExistence type="inferred from homology"/>
<dbReference type="PANTHER" id="PTHR43750:SF3">
    <property type="entry name" value="UDP-GLUCOSE 6-DEHYDROGENASE TUAD"/>
    <property type="match status" value="1"/>
</dbReference>
<dbReference type="InterPro" id="IPR028357">
    <property type="entry name" value="UDPglc_DH_bac"/>
</dbReference>
<dbReference type="PANTHER" id="PTHR43750">
    <property type="entry name" value="UDP-GLUCOSE 6-DEHYDROGENASE TUAD"/>
    <property type="match status" value="1"/>
</dbReference>
<keyword evidence="8" id="KW-1185">Reference proteome</keyword>
<feature type="binding site" evidence="5">
    <location>
        <position position="83"/>
    </location>
    <ligand>
        <name>NAD(+)</name>
        <dbReference type="ChEBI" id="CHEBI:57540"/>
    </ligand>
</feature>
<dbReference type="EC" id="1.1.1.22" evidence="3"/>
<feature type="binding site" evidence="5">
    <location>
        <position position="138"/>
    </location>
    <ligand>
        <name>NAD(+)</name>
        <dbReference type="ChEBI" id="CHEBI:57540"/>
    </ligand>
</feature>
<feature type="domain" description="UDP-glucose/GDP-mannose dehydrogenase C-terminal" evidence="6">
    <location>
        <begin position="300"/>
        <end position="404"/>
    </location>
</feature>
<feature type="binding site" evidence="4">
    <location>
        <begin position="235"/>
        <end position="239"/>
    </location>
    <ligand>
        <name>substrate</name>
    </ligand>
</feature>
<feature type="binding site" evidence="5">
    <location>
        <position position="111"/>
    </location>
    <ligand>
        <name>NAD(+)</name>
        <dbReference type="ChEBI" id="CHEBI:57540"/>
    </ligand>
</feature>
<dbReference type="InterPro" id="IPR014027">
    <property type="entry name" value="UDP-Glc/GDP-Man_DH_C"/>
</dbReference>
<dbReference type="AlphaFoldDB" id="F0KIS1"/>